<protein>
    <submittedName>
        <fullName evidence="3">6-phosphogluconolactonase (Cycloisomerase 2 family)</fullName>
    </submittedName>
</protein>
<dbReference type="InterPro" id="IPR011045">
    <property type="entry name" value="N2O_reductase_N"/>
</dbReference>
<evidence type="ECO:0000256" key="2">
    <source>
        <dbReference type="ARBA" id="ARBA00022526"/>
    </source>
</evidence>
<keyword evidence="4" id="KW-1185">Reference proteome</keyword>
<dbReference type="GO" id="GO:0017057">
    <property type="term" value="F:6-phosphogluconolactonase activity"/>
    <property type="evidence" value="ECO:0007669"/>
    <property type="project" value="TreeGrafter"/>
</dbReference>
<keyword evidence="3" id="KW-0413">Isomerase</keyword>
<proteinExistence type="inferred from homology"/>
<accession>A0A4R8ML11</accession>
<reference evidence="3 4" key="1">
    <citation type="submission" date="2019-03" db="EMBL/GenBank/DDBJ databases">
        <title>Genomic Encyclopedia of Archaeal and Bacterial Type Strains, Phase II (KMG-II): from individual species to whole genera.</title>
        <authorList>
            <person name="Goeker M."/>
        </authorList>
    </citation>
    <scope>NUCLEOTIDE SEQUENCE [LARGE SCALE GENOMIC DNA]</scope>
    <source>
        <strain evidence="3 4">DSM 21537</strain>
    </source>
</reference>
<organism evidence="3 4">
    <name type="scientific">Leptospira meyeri</name>
    <dbReference type="NCBI Taxonomy" id="29508"/>
    <lineage>
        <taxon>Bacteria</taxon>
        <taxon>Pseudomonadati</taxon>
        <taxon>Spirochaetota</taxon>
        <taxon>Spirochaetia</taxon>
        <taxon>Leptospirales</taxon>
        <taxon>Leptospiraceae</taxon>
        <taxon>Leptospira</taxon>
    </lineage>
</organism>
<evidence type="ECO:0000313" key="3">
    <source>
        <dbReference type="EMBL" id="TDY67982.1"/>
    </source>
</evidence>
<dbReference type="Gene3D" id="2.60.40.10">
    <property type="entry name" value="Immunoglobulins"/>
    <property type="match status" value="1"/>
</dbReference>
<name>A0A4R8ML11_LEPME</name>
<dbReference type="GO" id="GO:0006006">
    <property type="term" value="P:glucose metabolic process"/>
    <property type="evidence" value="ECO:0007669"/>
    <property type="project" value="UniProtKB-KW"/>
</dbReference>
<dbReference type="Gene3D" id="2.130.10.10">
    <property type="entry name" value="YVTN repeat-like/Quinoprotein amine dehydrogenase"/>
    <property type="match status" value="3"/>
</dbReference>
<dbReference type="Pfam" id="PF05345">
    <property type="entry name" value="He_PIG"/>
    <property type="match status" value="1"/>
</dbReference>
<dbReference type="SUPFAM" id="SSF50974">
    <property type="entry name" value="Nitrous oxide reductase, N-terminal domain"/>
    <property type="match status" value="2"/>
</dbReference>
<dbReference type="GO" id="GO:0016853">
    <property type="term" value="F:isomerase activity"/>
    <property type="evidence" value="ECO:0007669"/>
    <property type="project" value="UniProtKB-KW"/>
</dbReference>
<keyword evidence="2" id="KW-0313">Glucose metabolism</keyword>
<dbReference type="Pfam" id="PF10282">
    <property type="entry name" value="Lactonase"/>
    <property type="match status" value="3"/>
</dbReference>
<evidence type="ECO:0000256" key="1">
    <source>
        <dbReference type="ARBA" id="ARBA00005564"/>
    </source>
</evidence>
<dbReference type="STRING" id="1193051.LEP1GSC017_0760"/>
<dbReference type="AlphaFoldDB" id="A0A4R8ML11"/>
<dbReference type="PANTHER" id="PTHR30344:SF1">
    <property type="entry name" value="6-PHOSPHOGLUCONOLACTONASE"/>
    <property type="match status" value="1"/>
</dbReference>
<sequence length="475" mass="50544">MKDQFNIIRFCLFLIFINLQCSQTNLNSTCDPESKNFLLSALLEFGSEDGKFLCSSFGGLNPFRLNYGSDFLIFRQNESIGTIIPFASEPVERCQVTPSLPTGLTLNESTCAISGTPLLGMNSTKYLITANSSSKQTTISLIIKSLFVPKFAYVVNATSGLVNSYSINATTGLLNSTGFVAAGAGPESMGISPSQKYLTVPNRSGNDITQFSINQTNGSLTNIQTIASGGNIPLAMTYHPYKDIVYIRNSLNVTTFLVNQATGQLTLIGTAAASTGASSIGIDPFGNYLYVPNYNGRMIDLYQIDPVSGVPYPSVIQTIMSGANPRNVEILANGKNLYIVNDVENNVSNYQLDSNSGLMNFVSLTAPFGLNARSIVSDPTGRFVYLTYQGSDVISIFGINPISGNLIPTGNQAITGDGPTGITIDSSGKFLYVTNINANTADMFLINQVDGSLTSIGNVGTSTLPIAIVTAGTNP</sequence>
<comment type="similarity">
    <text evidence="1">Belongs to the cycloisomerase 2 family.</text>
</comment>
<dbReference type="InterPro" id="IPR015943">
    <property type="entry name" value="WD40/YVTN_repeat-like_dom_sf"/>
</dbReference>
<dbReference type="InterPro" id="IPR013783">
    <property type="entry name" value="Ig-like_fold"/>
</dbReference>
<dbReference type="InterPro" id="IPR050282">
    <property type="entry name" value="Cycloisomerase_2"/>
</dbReference>
<keyword evidence="2" id="KW-0119">Carbohydrate metabolism</keyword>
<dbReference type="EMBL" id="SORO01000003">
    <property type="protein sequence ID" value="TDY67982.1"/>
    <property type="molecule type" value="Genomic_DNA"/>
</dbReference>
<dbReference type="PANTHER" id="PTHR30344">
    <property type="entry name" value="6-PHOSPHOGLUCONOLACTONASE-RELATED"/>
    <property type="match status" value="1"/>
</dbReference>
<gene>
    <name evidence="3" type="ORF">CLV96_3538</name>
</gene>
<dbReference type="InterPro" id="IPR019405">
    <property type="entry name" value="Lactonase_7-beta_prop"/>
</dbReference>
<comment type="caution">
    <text evidence="3">The sequence shown here is derived from an EMBL/GenBank/DDBJ whole genome shotgun (WGS) entry which is preliminary data.</text>
</comment>
<dbReference type="Proteomes" id="UP000294684">
    <property type="component" value="Unassembled WGS sequence"/>
</dbReference>
<evidence type="ECO:0000313" key="4">
    <source>
        <dbReference type="Proteomes" id="UP000294684"/>
    </source>
</evidence>